<feature type="region of interest" description="Disordered" evidence="1">
    <location>
        <begin position="84"/>
        <end position="123"/>
    </location>
</feature>
<sequence length="123" mass="13095">MARDDATTGDRGLGRAIRGHLREEDDDANSPVQETTTDDDVRRPATSSNDGTGRLDVDGDAPVVSGDYKGVAEVLLLRVNPMVATEGDGDGYSGGAARLERRRRRRRSGNVAAALRATEELGT</sequence>
<evidence type="ECO:0000313" key="3">
    <source>
        <dbReference type="EMBL" id="BAD35406.1"/>
    </source>
</evidence>
<protein>
    <recommendedName>
        <fullName evidence="2">DUF834 domain-containing protein</fullName>
    </recommendedName>
</protein>
<accession>Q69SL7</accession>
<reference evidence="3" key="1">
    <citation type="submission" date="2001-05" db="EMBL/GenBank/DDBJ databases">
        <title>Oryza sativa nipponbare(GA3) genomic DNA, chromosome 6, PAC clone:P0526E12.</title>
        <authorList>
            <person name="Sasaki T."/>
            <person name="Matsumoto T."/>
            <person name="Yamamoto K."/>
        </authorList>
    </citation>
    <scope>NUCLEOTIDE SEQUENCE</scope>
</reference>
<reference evidence="4" key="2">
    <citation type="submission" date="2002-03" db="EMBL/GenBank/DDBJ databases">
        <title>Oryza sativa nipponbare(GA3) genomic DNA, chromosome 6, BAC clone:OSJNBa0022O02.</title>
        <authorList>
            <person name="Sasaki T."/>
            <person name="Matsumoto T."/>
            <person name="Yamamoto K."/>
        </authorList>
    </citation>
    <scope>NUCLEOTIDE SEQUENCE</scope>
</reference>
<feature type="domain" description="DUF834" evidence="2">
    <location>
        <begin position="42"/>
        <end position="95"/>
    </location>
</feature>
<evidence type="ECO:0000313" key="4">
    <source>
        <dbReference type="EMBL" id="BAD36018.1"/>
    </source>
</evidence>
<evidence type="ECO:0000259" key="2">
    <source>
        <dbReference type="Pfam" id="PF05754"/>
    </source>
</evidence>
<gene>
    <name evidence="4" type="ORF">OSJNBa0022O02.46</name>
    <name evidence="3" type="ORF">P0526E12.14</name>
</gene>
<reference evidence="5" key="4">
    <citation type="journal article" date="2008" name="Nucleic Acids Res.">
        <title>The rice annotation project database (RAP-DB): 2008 update.</title>
        <authorList>
            <consortium name="The rice annotation project (RAP)"/>
        </authorList>
    </citation>
    <scope>GENOME REANNOTATION</scope>
    <source>
        <strain evidence="5">cv. Nipponbare</strain>
    </source>
</reference>
<feature type="region of interest" description="Disordered" evidence="1">
    <location>
        <begin position="1"/>
        <end position="63"/>
    </location>
</feature>
<dbReference type="Proteomes" id="UP000000763">
    <property type="component" value="Chromosome 6"/>
</dbReference>
<organism evidence="4 5">
    <name type="scientific">Oryza sativa subsp. japonica</name>
    <name type="common">Rice</name>
    <dbReference type="NCBI Taxonomy" id="39947"/>
    <lineage>
        <taxon>Eukaryota</taxon>
        <taxon>Viridiplantae</taxon>
        <taxon>Streptophyta</taxon>
        <taxon>Embryophyta</taxon>
        <taxon>Tracheophyta</taxon>
        <taxon>Spermatophyta</taxon>
        <taxon>Magnoliopsida</taxon>
        <taxon>Liliopsida</taxon>
        <taxon>Poales</taxon>
        <taxon>Poaceae</taxon>
        <taxon>BOP clade</taxon>
        <taxon>Oryzoideae</taxon>
        <taxon>Oryzeae</taxon>
        <taxon>Oryzinae</taxon>
        <taxon>Oryza</taxon>
        <taxon>Oryza sativa</taxon>
    </lineage>
</organism>
<evidence type="ECO:0000256" key="1">
    <source>
        <dbReference type="SAM" id="MobiDB-lite"/>
    </source>
</evidence>
<dbReference type="EMBL" id="AP004992">
    <property type="protein sequence ID" value="BAD36018.1"/>
    <property type="molecule type" value="Genomic_DNA"/>
</dbReference>
<dbReference type="AlphaFoldDB" id="Q69SL7"/>
<reference evidence="5" key="3">
    <citation type="journal article" date="2005" name="Nature">
        <title>The map-based sequence of the rice genome.</title>
        <authorList>
            <consortium name="International rice genome sequencing project (IRGSP)"/>
            <person name="Matsumoto T."/>
            <person name="Wu J."/>
            <person name="Kanamori H."/>
            <person name="Katayose Y."/>
            <person name="Fujisawa M."/>
            <person name="Namiki N."/>
            <person name="Mizuno H."/>
            <person name="Yamamoto K."/>
            <person name="Antonio B.A."/>
            <person name="Baba T."/>
            <person name="Sakata K."/>
            <person name="Nagamura Y."/>
            <person name="Aoki H."/>
            <person name="Arikawa K."/>
            <person name="Arita K."/>
            <person name="Bito T."/>
            <person name="Chiden Y."/>
            <person name="Fujitsuka N."/>
            <person name="Fukunaka R."/>
            <person name="Hamada M."/>
            <person name="Harada C."/>
            <person name="Hayashi A."/>
            <person name="Hijishita S."/>
            <person name="Honda M."/>
            <person name="Hosokawa S."/>
            <person name="Ichikawa Y."/>
            <person name="Idonuma A."/>
            <person name="Iijima M."/>
            <person name="Ikeda M."/>
            <person name="Ikeno M."/>
            <person name="Ito K."/>
            <person name="Ito S."/>
            <person name="Ito T."/>
            <person name="Ito Y."/>
            <person name="Ito Y."/>
            <person name="Iwabuchi A."/>
            <person name="Kamiya K."/>
            <person name="Karasawa W."/>
            <person name="Kurita K."/>
            <person name="Katagiri S."/>
            <person name="Kikuta A."/>
            <person name="Kobayashi H."/>
            <person name="Kobayashi N."/>
            <person name="Machita K."/>
            <person name="Maehara T."/>
            <person name="Masukawa M."/>
            <person name="Mizubayashi T."/>
            <person name="Mukai Y."/>
            <person name="Nagasaki H."/>
            <person name="Nagata Y."/>
            <person name="Naito S."/>
            <person name="Nakashima M."/>
            <person name="Nakama Y."/>
            <person name="Nakamichi Y."/>
            <person name="Nakamura M."/>
            <person name="Meguro A."/>
            <person name="Negishi M."/>
            <person name="Ohta I."/>
            <person name="Ohta T."/>
            <person name="Okamoto M."/>
            <person name="Ono N."/>
            <person name="Saji S."/>
            <person name="Sakaguchi M."/>
            <person name="Sakai K."/>
            <person name="Shibata M."/>
            <person name="Shimokawa T."/>
            <person name="Song J."/>
            <person name="Takazaki Y."/>
            <person name="Terasawa K."/>
            <person name="Tsugane M."/>
            <person name="Tsuji K."/>
            <person name="Ueda S."/>
            <person name="Waki K."/>
            <person name="Yamagata H."/>
            <person name="Yamamoto M."/>
            <person name="Yamamoto S."/>
            <person name="Yamane H."/>
            <person name="Yoshiki S."/>
            <person name="Yoshihara R."/>
            <person name="Yukawa K."/>
            <person name="Zhong H."/>
            <person name="Yano M."/>
            <person name="Yuan Q."/>
            <person name="Ouyang S."/>
            <person name="Liu J."/>
            <person name="Jones K.M."/>
            <person name="Gansberger K."/>
            <person name="Moffat K."/>
            <person name="Hill J."/>
            <person name="Bera J."/>
            <person name="Fadrosh D."/>
            <person name="Jin S."/>
            <person name="Johri S."/>
            <person name="Kim M."/>
            <person name="Overton L."/>
            <person name="Reardon M."/>
            <person name="Tsitrin T."/>
            <person name="Vuong H."/>
            <person name="Weaver B."/>
            <person name="Ciecko A."/>
            <person name="Tallon L."/>
            <person name="Jackson J."/>
            <person name="Pai G."/>
            <person name="Aken S.V."/>
            <person name="Utterback T."/>
            <person name="Reidmuller S."/>
            <person name="Feldblyum T."/>
            <person name="Hsiao J."/>
            <person name="Zismann V."/>
            <person name="Iobst S."/>
            <person name="de Vazeille A.R."/>
            <person name="Buell C.R."/>
            <person name="Ying K."/>
            <person name="Li Y."/>
            <person name="Lu T."/>
            <person name="Huang Y."/>
            <person name="Zhao Q."/>
            <person name="Feng Q."/>
            <person name="Zhang L."/>
            <person name="Zhu J."/>
            <person name="Weng Q."/>
            <person name="Mu J."/>
            <person name="Lu Y."/>
            <person name="Fan D."/>
            <person name="Liu Y."/>
            <person name="Guan J."/>
            <person name="Zhang Y."/>
            <person name="Yu S."/>
            <person name="Liu X."/>
            <person name="Zhang Y."/>
            <person name="Hong G."/>
            <person name="Han B."/>
            <person name="Choisne N."/>
            <person name="Demange N."/>
            <person name="Orjeda G."/>
            <person name="Samain S."/>
            <person name="Cattolico L."/>
            <person name="Pelletier E."/>
            <person name="Couloux A."/>
            <person name="Segurens B."/>
            <person name="Wincker P."/>
            <person name="D'Hont A."/>
            <person name="Scarpelli C."/>
            <person name="Weissenbach J."/>
            <person name="Salanoubat M."/>
            <person name="Quetier F."/>
            <person name="Yu Y."/>
            <person name="Kim H.R."/>
            <person name="Rambo T."/>
            <person name="Currie J."/>
            <person name="Collura K."/>
            <person name="Luo M."/>
            <person name="Yang T."/>
            <person name="Ammiraju J.S.S."/>
            <person name="Engler F."/>
            <person name="Soderlund C."/>
            <person name="Wing R.A."/>
            <person name="Palmer L.E."/>
            <person name="de la Bastide M."/>
            <person name="Spiegel L."/>
            <person name="Nascimento L."/>
            <person name="Zutavern T."/>
            <person name="O'Shaughnessy A."/>
            <person name="Dike S."/>
            <person name="Dedhia N."/>
            <person name="Preston R."/>
            <person name="Balija V."/>
            <person name="McCombie W.R."/>
            <person name="Chow T."/>
            <person name="Chen H."/>
            <person name="Chung M."/>
            <person name="Chen C."/>
            <person name="Shaw J."/>
            <person name="Wu H."/>
            <person name="Hsiao K."/>
            <person name="Chao Y."/>
            <person name="Chu M."/>
            <person name="Cheng C."/>
            <person name="Hour A."/>
            <person name="Lee P."/>
            <person name="Lin S."/>
            <person name="Lin Y."/>
            <person name="Liou J."/>
            <person name="Liu S."/>
            <person name="Hsing Y."/>
            <person name="Raghuvanshi S."/>
            <person name="Mohanty A."/>
            <person name="Bharti A.K."/>
            <person name="Gaur A."/>
            <person name="Gupta V."/>
            <person name="Kumar D."/>
            <person name="Ravi V."/>
            <person name="Vij S."/>
            <person name="Kapur A."/>
            <person name="Khurana P."/>
            <person name="Khurana P."/>
            <person name="Khurana J.P."/>
            <person name="Tyagi A.K."/>
            <person name="Gaikwad K."/>
            <person name="Singh A."/>
            <person name="Dalal V."/>
            <person name="Srivastava S."/>
            <person name="Dixit A."/>
            <person name="Pal A.K."/>
            <person name="Ghazi I.A."/>
            <person name="Yadav M."/>
            <person name="Pandit A."/>
            <person name="Bhargava A."/>
            <person name="Sureshbabu K."/>
            <person name="Batra K."/>
            <person name="Sharma T.R."/>
            <person name="Mohapatra T."/>
            <person name="Singh N.K."/>
            <person name="Messing J."/>
            <person name="Nelson A.B."/>
            <person name="Fuks G."/>
            <person name="Kavchok S."/>
            <person name="Keizer G."/>
            <person name="Linton E."/>
            <person name="Llaca V."/>
            <person name="Song R."/>
            <person name="Tanyolac B."/>
            <person name="Young S."/>
            <person name="Ho-Il K."/>
            <person name="Hahn J.H."/>
            <person name="Sangsakoo G."/>
            <person name="Vanavichit A."/>
            <person name="de Mattos Luiz.A.T."/>
            <person name="Zimmer P.D."/>
            <person name="Malone G."/>
            <person name="Dellagostin O."/>
            <person name="de Oliveira A.C."/>
            <person name="Bevan M."/>
            <person name="Bancroft I."/>
            <person name="Minx P."/>
            <person name="Cordum H."/>
            <person name="Wilson R."/>
            <person name="Cheng Z."/>
            <person name="Jin W."/>
            <person name="Jiang J."/>
            <person name="Leong S.A."/>
            <person name="Iwama H."/>
            <person name="Gojobori T."/>
            <person name="Itoh T."/>
            <person name="Niimura Y."/>
            <person name="Fujii Y."/>
            <person name="Habara T."/>
            <person name="Sakai H."/>
            <person name="Sato Y."/>
            <person name="Wilson G."/>
            <person name="Kumar K."/>
            <person name="McCouch S."/>
            <person name="Juretic N."/>
            <person name="Hoen D."/>
            <person name="Wright S."/>
            <person name="Bruskiewich R."/>
            <person name="Bureau T."/>
            <person name="Miyao A."/>
            <person name="Hirochika H."/>
            <person name="Nishikawa T."/>
            <person name="Kadowaki K."/>
            <person name="Sugiura M."/>
            <person name="Burr B."/>
            <person name="Sasaki T."/>
        </authorList>
    </citation>
    <scope>NUCLEOTIDE SEQUENCE [LARGE SCALE GENOMIC DNA]</scope>
    <source>
        <strain evidence="5">cv. Nipponbare</strain>
    </source>
</reference>
<proteinExistence type="predicted"/>
<dbReference type="InterPro" id="IPR008552">
    <property type="entry name" value="DUF834"/>
</dbReference>
<dbReference type="EMBL" id="AP003574">
    <property type="protein sequence ID" value="BAD35406.1"/>
    <property type="molecule type" value="Genomic_DNA"/>
</dbReference>
<evidence type="ECO:0000313" key="5">
    <source>
        <dbReference type="Proteomes" id="UP000000763"/>
    </source>
</evidence>
<dbReference type="Pfam" id="PF05754">
    <property type="entry name" value="DUF834"/>
    <property type="match status" value="1"/>
</dbReference>
<name>Q69SL7_ORYSJ</name>